<gene>
    <name evidence="2" type="ORF">SPSPH_046920</name>
    <name evidence="1" type="ORF">SSPH_04342</name>
</gene>
<proteinExistence type="predicted"/>
<name>A0A1U7M9W7_9FIRM</name>
<keyword evidence="2" id="KW-0614">Plasmid</keyword>
<geneLocation type="plasmid" evidence="2 3">
    <name>pSSP59</name>
</geneLocation>
<dbReference type="KEGG" id="ssph:SPSPH_046920"/>
<dbReference type="EMBL" id="FCOW01000042">
    <property type="protein sequence ID" value="CVK21647.1"/>
    <property type="molecule type" value="Genomic_DNA"/>
</dbReference>
<keyword evidence="4" id="KW-1185">Reference proteome</keyword>
<protein>
    <submittedName>
        <fullName evidence="2">Uncharacterized protein</fullName>
    </submittedName>
</protein>
<evidence type="ECO:0000313" key="1">
    <source>
        <dbReference type="EMBL" id="CVK21647.1"/>
    </source>
</evidence>
<dbReference type="Proteomes" id="UP000186950">
    <property type="component" value="Plasmid pSSP59"/>
</dbReference>
<reference evidence="2" key="2">
    <citation type="submission" date="2024-03" db="EMBL/GenBank/DDBJ databases">
        <title>Complete genome sequence of Sporomusa sphaeroides DSM 2875T isolated from mud of the Leine river and Sporomusa ovata DSM 2662T isolated from sugar beet leaf silage.</title>
        <authorList>
            <person name="Boeer T."/>
            <person name="Lueschen A."/>
            <person name="Daniel R."/>
            <person name="Poehlein A."/>
        </authorList>
    </citation>
    <scope>NUCLEOTIDE SEQUENCE</scope>
    <source>
        <strain evidence="2">DSM 2875</strain>
        <plasmid evidence="2">pSSP59</plasmid>
    </source>
</reference>
<dbReference type="RefSeq" id="WP_075758164.1">
    <property type="nucleotide sequence ID" value="NZ_CP146992.1"/>
</dbReference>
<dbReference type="Proteomes" id="UP000245702">
    <property type="component" value="Unassembled WGS sequence"/>
</dbReference>
<evidence type="ECO:0000313" key="3">
    <source>
        <dbReference type="Proteomes" id="UP000186950"/>
    </source>
</evidence>
<sequence length="96" mass="10591">MDKTDISSNRQPDHSGKNMINVALANAAAGIKHDKISTMVLMSVFDLFRRPAGLVAFSQAFCSPFLLDKGNQLGMERYILYQMDTCCPKGVLAAFF</sequence>
<accession>A0A1U7M9W7</accession>
<dbReference type="EMBL" id="CP146992">
    <property type="protein sequence ID" value="WXA41880.1"/>
    <property type="molecule type" value="Genomic_DNA"/>
</dbReference>
<evidence type="ECO:0000313" key="4">
    <source>
        <dbReference type="Proteomes" id="UP000245702"/>
    </source>
</evidence>
<dbReference type="AlphaFoldDB" id="A0A1U7M9W7"/>
<reference evidence="1 4" key="1">
    <citation type="submission" date="2016-01" db="EMBL/GenBank/DDBJ databases">
        <authorList>
            <person name="Brown R."/>
        </authorList>
    </citation>
    <scope>NUCLEOTIDE SEQUENCE [LARGE SCALE GENOMIC DNA]</scope>
    <source>
        <strain evidence="1">Sporomusa sphaeroides DSM 2875</strain>
    </source>
</reference>
<organism evidence="2 3">
    <name type="scientific">Sporomusa sphaeroides DSM 2875</name>
    <dbReference type="NCBI Taxonomy" id="1337886"/>
    <lineage>
        <taxon>Bacteria</taxon>
        <taxon>Bacillati</taxon>
        <taxon>Bacillota</taxon>
        <taxon>Negativicutes</taxon>
        <taxon>Selenomonadales</taxon>
        <taxon>Sporomusaceae</taxon>
        <taxon>Sporomusa</taxon>
    </lineage>
</organism>
<evidence type="ECO:0000313" key="2">
    <source>
        <dbReference type="EMBL" id="WXA41880.1"/>
    </source>
</evidence>